<dbReference type="NCBIfam" id="NF033928">
    <property type="entry name" value="alph_xenorhab_A"/>
    <property type="match status" value="1"/>
</dbReference>
<comment type="caution">
    <text evidence="1">The sequence shown here is derived from an EMBL/GenBank/DDBJ whole genome shotgun (WGS) entry which is preliminary data.</text>
</comment>
<protein>
    <submittedName>
        <fullName evidence="1">Alpha-xenorhabdolysin family binary toxin subunit A</fullName>
    </submittedName>
</protein>
<name>A0A6A7YPD8_9PSED</name>
<dbReference type="SUPFAM" id="SSF58100">
    <property type="entry name" value="Bacterial hemolysins"/>
    <property type="match status" value="1"/>
</dbReference>
<dbReference type="EMBL" id="WIWI01000176">
    <property type="protein sequence ID" value="MQT92841.1"/>
    <property type="molecule type" value="Genomic_DNA"/>
</dbReference>
<dbReference type="Proteomes" id="UP000489190">
    <property type="component" value="Unassembled WGS sequence"/>
</dbReference>
<accession>A0A6A7YPD8</accession>
<organism evidence="1 2">
    <name type="scientific">Pseudomonas helleri</name>
    <dbReference type="NCBI Taxonomy" id="1608996"/>
    <lineage>
        <taxon>Bacteria</taxon>
        <taxon>Pseudomonadati</taxon>
        <taxon>Pseudomonadota</taxon>
        <taxon>Gammaproteobacteria</taxon>
        <taxon>Pseudomonadales</taxon>
        <taxon>Pseudomonadaceae</taxon>
        <taxon>Pseudomonas</taxon>
    </lineage>
</organism>
<dbReference type="AlphaFoldDB" id="A0A6A7YPD8"/>
<dbReference type="RefSeq" id="WP_153331016.1">
    <property type="nucleotide sequence ID" value="NZ_WIWI01000176.1"/>
</dbReference>
<evidence type="ECO:0000313" key="2">
    <source>
        <dbReference type="Proteomes" id="UP000489190"/>
    </source>
</evidence>
<reference evidence="1 2" key="1">
    <citation type="submission" date="2019-10" db="EMBL/GenBank/DDBJ databases">
        <title>Evaluation of single-gene subtyping targets for Pseudomonas.</title>
        <authorList>
            <person name="Reichler S.J."/>
            <person name="Orsi R.H."/>
            <person name="Wiedmann M."/>
            <person name="Martin N.H."/>
            <person name="Murphy S.I."/>
        </authorList>
    </citation>
    <scope>NUCLEOTIDE SEQUENCE [LARGE SCALE GENOMIC DNA]</scope>
    <source>
        <strain evidence="1 2">FSL R10-3254</strain>
    </source>
</reference>
<dbReference type="Gene3D" id="1.20.1170.10">
    <property type="match status" value="1"/>
</dbReference>
<evidence type="ECO:0000313" key="1">
    <source>
        <dbReference type="EMBL" id="MQT92841.1"/>
    </source>
</evidence>
<gene>
    <name evidence="1" type="ORF">GHO39_27600</name>
</gene>
<proteinExistence type="predicted"/>
<sequence length="395" mass="44315">MKQMTPDSEYINRERINKTAINEPPPFFEALNSPEARLFLTAEDMKLIKEYVHTAKKLPKTLPDIHEKLGKLETAEFSTLELLTIHESIHRHALLWPDIETGLFASGERLKVFSYNLTTFMTRLSDTISQMPIVEKIEKFESTSIEHLPPIPFDPVDEKVHKTLGSTFDDLKISIAKASSETDNLHKEITSFNNKLAQHLIPLVERSINTLSKVSSADHANRLMLRLNEARETHKQKNNEKTKLLAFDISKIGLSAANPLSLLINFLNGPALLSPELIDVIHHVGKLNREITQLESELLATEGIPKLVTEHSLSLRTLETAMGSAAEATEKLKKVWATIIAHIETSATDFKLIKTGQALISFQANIDRTIAPWKEVNLTVSALLDVLYTANQSNP</sequence>